<dbReference type="InterPro" id="IPR001304">
    <property type="entry name" value="C-type_lectin-like"/>
</dbReference>
<dbReference type="EMBL" id="NCKV01017080">
    <property type="protein sequence ID" value="RWS20520.1"/>
    <property type="molecule type" value="Genomic_DNA"/>
</dbReference>
<dbReference type="Proteomes" id="UP000288716">
    <property type="component" value="Unassembled WGS sequence"/>
</dbReference>
<dbReference type="AlphaFoldDB" id="A0A443RZ35"/>
<comment type="caution">
    <text evidence="2">The sequence shown here is derived from an EMBL/GenBank/DDBJ whole genome shotgun (WGS) entry which is preliminary data.</text>
</comment>
<keyword evidence="3" id="KW-1185">Reference proteome</keyword>
<dbReference type="Gene3D" id="3.10.100.10">
    <property type="entry name" value="Mannose-Binding Protein A, subunit A"/>
    <property type="match status" value="1"/>
</dbReference>
<feature type="domain" description="C-type lectin" evidence="1">
    <location>
        <begin position="49"/>
        <end position="146"/>
    </location>
</feature>
<dbReference type="InterPro" id="IPR016186">
    <property type="entry name" value="C-type_lectin-like/link_sf"/>
</dbReference>
<dbReference type="SUPFAM" id="SSF56436">
    <property type="entry name" value="C-type lectin-like"/>
    <property type="match status" value="1"/>
</dbReference>
<dbReference type="Pfam" id="PF00059">
    <property type="entry name" value="Lectin_C"/>
    <property type="match status" value="1"/>
</dbReference>
<evidence type="ECO:0000259" key="1">
    <source>
        <dbReference type="PROSITE" id="PS50041"/>
    </source>
</evidence>
<organism evidence="2 3">
    <name type="scientific">Leptotrombidium deliense</name>
    <dbReference type="NCBI Taxonomy" id="299467"/>
    <lineage>
        <taxon>Eukaryota</taxon>
        <taxon>Metazoa</taxon>
        <taxon>Ecdysozoa</taxon>
        <taxon>Arthropoda</taxon>
        <taxon>Chelicerata</taxon>
        <taxon>Arachnida</taxon>
        <taxon>Acari</taxon>
        <taxon>Acariformes</taxon>
        <taxon>Trombidiformes</taxon>
        <taxon>Prostigmata</taxon>
        <taxon>Anystina</taxon>
        <taxon>Parasitengona</taxon>
        <taxon>Trombiculoidea</taxon>
        <taxon>Trombiculidae</taxon>
        <taxon>Leptotrombidium</taxon>
    </lineage>
</organism>
<dbReference type="PROSITE" id="PS50041">
    <property type="entry name" value="C_TYPE_LECTIN_2"/>
    <property type="match status" value="1"/>
</dbReference>
<dbReference type="SMART" id="SM00034">
    <property type="entry name" value="CLECT"/>
    <property type="match status" value="1"/>
</dbReference>
<dbReference type="STRING" id="299467.A0A443RZ35"/>
<protein>
    <recommendedName>
        <fullName evidence="1">C-type lectin domain-containing protein</fullName>
    </recommendedName>
</protein>
<evidence type="ECO:0000313" key="3">
    <source>
        <dbReference type="Proteomes" id="UP000288716"/>
    </source>
</evidence>
<dbReference type="CDD" id="cd00037">
    <property type="entry name" value="CLECT"/>
    <property type="match status" value="1"/>
</dbReference>
<dbReference type="OrthoDB" id="7950296at2759"/>
<accession>A0A443RZ35</accession>
<reference evidence="2 3" key="1">
    <citation type="journal article" date="2018" name="Gigascience">
        <title>Genomes of trombidid mites reveal novel predicted allergens and laterally-transferred genes associated with secondary metabolism.</title>
        <authorList>
            <person name="Dong X."/>
            <person name="Chaisiri K."/>
            <person name="Xia D."/>
            <person name="Armstrong S.D."/>
            <person name="Fang Y."/>
            <person name="Donnelly M.J."/>
            <person name="Kadowaki T."/>
            <person name="McGarry J.W."/>
            <person name="Darby A.C."/>
            <person name="Makepeace B.L."/>
        </authorList>
    </citation>
    <scope>NUCLEOTIDE SEQUENCE [LARGE SCALE GENOMIC DNA]</scope>
    <source>
        <strain evidence="2">UoL-UT</strain>
    </source>
</reference>
<evidence type="ECO:0000313" key="2">
    <source>
        <dbReference type="EMBL" id="RWS20520.1"/>
    </source>
</evidence>
<dbReference type="InterPro" id="IPR016187">
    <property type="entry name" value="CTDL_fold"/>
</dbReference>
<sequence>MLTNKSVFEYKANEAVEESIKTLFNGFSTANQIQKNFSKHTFENEYKRYEVYTVKMTFNNAKEVCFERGGSLVEISNEIENDIVTQHLLFNNKYWIGAKRMIGRNMEYVNWEASEPKITEKDNCVNLINGRMHTDNCGEMFDFISENKDYASKPYDDVIFGEIMRENKRFSKELKEAKKFIYVQWQIIRIFLINIIKTRQI</sequence>
<name>A0A443RZ35_9ACAR</name>
<proteinExistence type="predicted"/>
<dbReference type="VEuPathDB" id="VectorBase:LDEU011520"/>
<gene>
    <name evidence="2" type="ORF">B4U80_14261</name>
</gene>